<evidence type="ECO:0000313" key="4">
    <source>
        <dbReference type="EMBL" id="CAD7659114.1"/>
    </source>
</evidence>
<dbReference type="FunFam" id="1.25.40.250:FF:000001">
    <property type="entry name" value="Eukaryotic translation initiation factor 3 subunit K"/>
    <property type="match status" value="1"/>
</dbReference>
<gene>
    <name evidence="4" type="ORF">ONB1V03_LOCUS15710</name>
</gene>
<dbReference type="InterPro" id="IPR016024">
    <property type="entry name" value="ARM-type_fold"/>
</dbReference>
<protein>
    <recommendedName>
        <fullName evidence="6">Eukaryotic translation initiation factor 3 subunit K</fullName>
    </recommendedName>
</protein>
<dbReference type="SUPFAM" id="SSF48371">
    <property type="entry name" value="ARM repeat"/>
    <property type="match status" value="1"/>
</dbReference>
<dbReference type="AlphaFoldDB" id="A0A7R9QV77"/>
<keyword evidence="2" id="KW-0396">Initiation factor</keyword>
<dbReference type="Proteomes" id="UP000728032">
    <property type="component" value="Unassembled WGS sequence"/>
</dbReference>
<proteinExistence type="predicted"/>
<dbReference type="EMBL" id="OC931382">
    <property type="protein sequence ID" value="CAD7659114.1"/>
    <property type="molecule type" value="Genomic_DNA"/>
</dbReference>
<reference evidence="4" key="1">
    <citation type="submission" date="2020-11" db="EMBL/GenBank/DDBJ databases">
        <authorList>
            <person name="Tran Van P."/>
        </authorList>
    </citation>
    <scope>NUCLEOTIDE SEQUENCE</scope>
</reference>
<dbReference type="GO" id="GO:0003743">
    <property type="term" value="F:translation initiation factor activity"/>
    <property type="evidence" value="ECO:0007669"/>
    <property type="project" value="UniProtKB-KW"/>
</dbReference>
<dbReference type="EMBL" id="CAJPVJ010016557">
    <property type="protein sequence ID" value="CAG2176276.1"/>
    <property type="molecule type" value="Genomic_DNA"/>
</dbReference>
<dbReference type="PANTHER" id="PTHR13022:SF0">
    <property type="entry name" value="EUKARYOTIC TRANSLATION INITIATION FACTOR 3 SUBUNIT K"/>
    <property type="match status" value="1"/>
</dbReference>
<dbReference type="InterPro" id="IPR016020">
    <property type="entry name" value="Transl_init_fac_sub12_N_euk"/>
</dbReference>
<accession>A0A7R9QV77</accession>
<evidence type="ECO:0008006" key="6">
    <source>
        <dbReference type="Google" id="ProtNLM"/>
    </source>
</evidence>
<feature type="non-terminal residue" evidence="4">
    <location>
        <position position="108"/>
    </location>
</feature>
<dbReference type="InterPro" id="IPR009374">
    <property type="entry name" value="eIF3k"/>
</dbReference>
<evidence type="ECO:0000256" key="1">
    <source>
        <dbReference type="ARBA" id="ARBA00022490"/>
    </source>
</evidence>
<dbReference type="OrthoDB" id="337745at2759"/>
<keyword evidence="5" id="KW-1185">Reference proteome</keyword>
<dbReference type="Gene3D" id="1.25.40.250">
    <property type="entry name" value="ARM repeat, domain 1"/>
    <property type="match status" value="1"/>
</dbReference>
<keyword evidence="3" id="KW-0648">Protein biosynthesis</keyword>
<dbReference type="GO" id="GO:0005852">
    <property type="term" value="C:eukaryotic translation initiation factor 3 complex"/>
    <property type="evidence" value="ECO:0007669"/>
    <property type="project" value="InterPro"/>
</dbReference>
<keyword evidence="1" id="KW-0963">Cytoplasm</keyword>
<organism evidence="4">
    <name type="scientific">Oppiella nova</name>
    <dbReference type="NCBI Taxonomy" id="334625"/>
    <lineage>
        <taxon>Eukaryota</taxon>
        <taxon>Metazoa</taxon>
        <taxon>Ecdysozoa</taxon>
        <taxon>Arthropoda</taxon>
        <taxon>Chelicerata</taxon>
        <taxon>Arachnida</taxon>
        <taxon>Acari</taxon>
        <taxon>Acariformes</taxon>
        <taxon>Sarcoptiformes</taxon>
        <taxon>Oribatida</taxon>
        <taxon>Brachypylina</taxon>
        <taxon>Oppioidea</taxon>
        <taxon>Oppiidae</taxon>
        <taxon>Oppiella</taxon>
    </lineage>
</organism>
<dbReference type="GO" id="GO:0006446">
    <property type="term" value="P:regulation of translational initiation"/>
    <property type="evidence" value="ECO:0007669"/>
    <property type="project" value="InterPro"/>
</dbReference>
<evidence type="ECO:0000256" key="2">
    <source>
        <dbReference type="ARBA" id="ARBA00022540"/>
    </source>
</evidence>
<sequence>MAEQMQHKIKQMLRGIDRYNPDNLDELERYVTRQSQDNYYDLEANLAVLKLYQFNPSQTKKQTVIKILLKALTALPNTDFVLCKCLIDSTLLEEENIALITSLHNLLE</sequence>
<evidence type="ECO:0000313" key="5">
    <source>
        <dbReference type="Proteomes" id="UP000728032"/>
    </source>
</evidence>
<dbReference type="GO" id="GO:0043022">
    <property type="term" value="F:ribosome binding"/>
    <property type="evidence" value="ECO:0007669"/>
    <property type="project" value="InterPro"/>
</dbReference>
<dbReference type="PANTHER" id="PTHR13022">
    <property type="entry name" value="EUKARYOTIC TRANSLATION INITIATION FACTOR 3 SUBUNIT 11"/>
    <property type="match status" value="1"/>
</dbReference>
<evidence type="ECO:0000256" key="3">
    <source>
        <dbReference type="ARBA" id="ARBA00022917"/>
    </source>
</evidence>
<name>A0A7R9QV77_9ACAR</name>